<dbReference type="Gene3D" id="3.40.50.850">
    <property type="entry name" value="Isochorismatase-like"/>
    <property type="match status" value="1"/>
</dbReference>
<dbReference type="GO" id="GO:0016787">
    <property type="term" value="F:hydrolase activity"/>
    <property type="evidence" value="ECO:0007669"/>
    <property type="project" value="UniProtKB-KW"/>
</dbReference>
<evidence type="ECO:0000313" key="4">
    <source>
        <dbReference type="Proteomes" id="UP000239772"/>
    </source>
</evidence>
<dbReference type="OrthoDB" id="9807387at2"/>
<comment type="caution">
    <text evidence="3">The sequence shown here is derived from an EMBL/GenBank/DDBJ whole genome shotgun (WGS) entry which is preliminary data.</text>
</comment>
<evidence type="ECO:0000256" key="1">
    <source>
        <dbReference type="ARBA" id="ARBA00022801"/>
    </source>
</evidence>
<dbReference type="InterPro" id="IPR050272">
    <property type="entry name" value="Isochorismatase-like_hydrls"/>
</dbReference>
<dbReference type="PANTHER" id="PTHR43540">
    <property type="entry name" value="PEROXYUREIDOACRYLATE/UREIDOACRYLATE AMIDOHYDROLASE-RELATED"/>
    <property type="match status" value="1"/>
</dbReference>
<dbReference type="CDD" id="cd01014">
    <property type="entry name" value="nicotinamidase_related"/>
    <property type="match status" value="1"/>
</dbReference>
<evidence type="ECO:0000313" key="3">
    <source>
        <dbReference type="EMBL" id="PSC03478.1"/>
    </source>
</evidence>
<dbReference type="PANTHER" id="PTHR43540:SF1">
    <property type="entry name" value="ISOCHORISMATASE HYDROLASE"/>
    <property type="match status" value="1"/>
</dbReference>
<dbReference type="Pfam" id="PF00857">
    <property type="entry name" value="Isochorismatase"/>
    <property type="match status" value="1"/>
</dbReference>
<dbReference type="InterPro" id="IPR000868">
    <property type="entry name" value="Isochorismatase-like_dom"/>
</dbReference>
<sequence length="187" mass="19725">MLQLPPTTVLLPIDMQQAFDDPAFPRRCNPDCDRKGLALLDAWRERGMPIIHVRHDSVEPGSKLSPAAPGNAFRLGFGPQGDEPLVAKSVNASFIGTDLDLRLRRLGATAVVAFGITTDQCVSTTVRVGSNLGWRMIVAGDACSCFDMPGLDGTVIPAETVQAVHLATLAAEFATVASTDAIIGALG</sequence>
<keyword evidence="4" id="KW-1185">Reference proteome</keyword>
<dbReference type="SUPFAM" id="SSF52499">
    <property type="entry name" value="Isochorismatase-like hydrolases"/>
    <property type="match status" value="1"/>
</dbReference>
<accession>A0A2T1HP84</accession>
<keyword evidence="1" id="KW-0378">Hydrolase</keyword>
<name>A0A2T1HP84_9HYPH</name>
<feature type="domain" description="Isochorismatase-like" evidence="2">
    <location>
        <begin position="8"/>
        <end position="180"/>
    </location>
</feature>
<dbReference type="InterPro" id="IPR036380">
    <property type="entry name" value="Isochorismatase-like_sf"/>
</dbReference>
<evidence type="ECO:0000259" key="2">
    <source>
        <dbReference type="Pfam" id="PF00857"/>
    </source>
</evidence>
<protein>
    <submittedName>
        <fullName evidence="3">Isochorismatase</fullName>
    </submittedName>
</protein>
<dbReference type="AlphaFoldDB" id="A0A2T1HP84"/>
<dbReference type="Proteomes" id="UP000239772">
    <property type="component" value="Unassembled WGS sequence"/>
</dbReference>
<dbReference type="RefSeq" id="WP_106338806.1">
    <property type="nucleotide sequence ID" value="NZ_PVZS01000025.1"/>
</dbReference>
<gene>
    <name evidence="3" type="ORF">SLNSH_18795</name>
</gene>
<reference evidence="4" key="1">
    <citation type="submission" date="2018-03" db="EMBL/GenBank/DDBJ databases">
        <authorList>
            <person name="Sun L."/>
            <person name="Liu H."/>
            <person name="Chen W."/>
            <person name="Huang K."/>
            <person name="Liu W."/>
            <person name="Gao X."/>
        </authorList>
    </citation>
    <scope>NUCLEOTIDE SEQUENCE [LARGE SCALE GENOMIC DNA]</scope>
    <source>
        <strain evidence="4">SH9</strain>
    </source>
</reference>
<dbReference type="EMBL" id="PVZS01000025">
    <property type="protein sequence ID" value="PSC03478.1"/>
    <property type="molecule type" value="Genomic_DNA"/>
</dbReference>
<proteinExistence type="predicted"/>
<organism evidence="3 4">
    <name type="scientific">Alsobacter soli</name>
    <dbReference type="NCBI Taxonomy" id="2109933"/>
    <lineage>
        <taxon>Bacteria</taxon>
        <taxon>Pseudomonadati</taxon>
        <taxon>Pseudomonadota</taxon>
        <taxon>Alphaproteobacteria</taxon>
        <taxon>Hyphomicrobiales</taxon>
        <taxon>Alsobacteraceae</taxon>
        <taxon>Alsobacter</taxon>
    </lineage>
</organism>